<dbReference type="EC" id="5.1.3.13" evidence="3 7"/>
<dbReference type="GO" id="GO:0008830">
    <property type="term" value="F:dTDP-4-dehydrorhamnose 3,5-epimerase activity"/>
    <property type="evidence" value="ECO:0007669"/>
    <property type="project" value="UniProtKB-UniRule"/>
</dbReference>
<dbReference type="SUPFAM" id="SSF51182">
    <property type="entry name" value="RmlC-like cupins"/>
    <property type="match status" value="1"/>
</dbReference>
<dbReference type="PANTHER" id="PTHR21047:SF2">
    <property type="entry name" value="THYMIDINE DIPHOSPHO-4-KETO-RHAMNOSE 3,5-EPIMERASE"/>
    <property type="match status" value="1"/>
</dbReference>
<evidence type="ECO:0000256" key="5">
    <source>
        <dbReference type="PIRSR" id="PIRSR600888-1"/>
    </source>
</evidence>
<dbReference type="GO" id="GO:0005829">
    <property type="term" value="C:cytosol"/>
    <property type="evidence" value="ECO:0007669"/>
    <property type="project" value="TreeGrafter"/>
</dbReference>
<feature type="active site" description="Proton donor" evidence="5">
    <location>
        <position position="132"/>
    </location>
</feature>
<evidence type="ECO:0000256" key="2">
    <source>
        <dbReference type="ARBA" id="ARBA00001997"/>
    </source>
</evidence>
<evidence type="ECO:0000313" key="9">
    <source>
        <dbReference type="Proteomes" id="UP000193495"/>
    </source>
</evidence>
<evidence type="ECO:0000313" key="8">
    <source>
        <dbReference type="EMBL" id="SLN68653.1"/>
    </source>
</evidence>
<dbReference type="Pfam" id="PF00908">
    <property type="entry name" value="dTDP_sugar_isom"/>
    <property type="match status" value="1"/>
</dbReference>
<comment type="similarity">
    <text evidence="7">Belongs to the dTDP-4-dehydrorhamnose 3,5-epimerase family.</text>
</comment>
<dbReference type="Proteomes" id="UP000193495">
    <property type="component" value="Unassembled WGS sequence"/>
</dbReference>
<dbReference type="RefSeq" id="WP_085897748.1">
    <property type="nucleotide sequence ID" value="NZ_FWFY01000015.1"/>
</dbReference>
<gene>
    <name evidence="8" type="primary">rfbC</name>
    <name evidence="8" type="ORF">LOS8367_03442</name>
</gene>
<dbReference type="GO" id="GO:0000271">
    <property type="term" value="P:polysaccharide biosynthetic process"/>
    <property type="evidence" value="ECO:0007669"/>
    <property type="project" value="TreeGrafter"/>
</dbReference>
<evidence type="ECO:0000256" key="7">
    <source>
        <dbReference type="RuleBase" id="RU364069"/>
    </source>
</evidence>
<proteinExistence type="inferred from homology"/>
<name>A0A1X7A2C4_9RHOB</name>
<evidence type="ECO:0000256" key="1">
    <source>
        <dbReference type="ARBA" id="ARBA00001298"/>
    </source>
</evidence>
<keyword evidence="7 8" id="KW-0413">Isomerase</keyword>
<comment type="subunit">
    <text evidence="7">Homodimer.</text>
</comment>
<dbReference type="UniPathway" id="UPA00124"/>
<reference evidence="8 9" key="1">
    <citation type="submission" date="2017-03" db="EMBL/GenBank/DDBJ databases">
        <authorList>
            <person name="Afonso C.L."/>
            <person name="Miller P.J."/>
            <person name="Scott M.A."/>
            <person name="Spackman E."/>
            <person name="Goraichik I."/>
            <person name="Dimitrov K.M."/>
            <person name="Suarez D.L."/>
            <person name="Swayne D.E."/>
        </authorList>
    </citation>
    <scope>NUCLEOTIDE SEQUENCE [LARGE SCALE GENOMIC DNA]</scope>
    <source>
        <strain evidence="8 9">CECT 8367</strain>
    </source>
</reference>
<comment type="function">
    <text evidence="2 7">Catalyzes the epimerization of the C3' and C5'positions of dTDP-6-deoxy-D-xylo-4-hexulose, forming dTDP-6-deoxy-L-lyxo-4-hexulose.</text>
</comment>
<protein>
    <recommendedName>
        <fullName evidence="4 7">dTDP-4-dehydrorhamnose 3,5-epimerase</fullName>
        <ecNumber evidence="3 7">5.1.3.13</ecNumber>
    </recommendedName>
    <alternativeName>
        <fullName evidence="7">Thymidine diphospho-4-keto-rhamnose 3,5-epimerase</fullName>
    </alternativeName>
</protein>
<dbReference type="InterPro" id="IPR000888">
    <property type="entry name" value="RmlC-like"/>
</dbReference>
<evidence type="ECO:0000256" key="3">
    <source>
        <dbReference type="ARBA" id="ARBA00012098"/>
    </source>
</evidence>
<dbReference type="PANTHER" id="PTHR21047">
    <property type="entry name" value="DTDP-6-DEOXY-D-GLUCOSE-3,5 EPIMERASE"/>
    <property type="match status" value="1"/>
</dbReference>
<feature type="site" description="Participates in a stacking interaction with the thymidine ring of dTDP-4-oxo-6-deoxyglucose" evidence="6">
    <location>
        <position position="138"/>
    </location>
</feature>
<accession>A0A1X7A2C4</accession>
<sequence>MQIESTALPGVLIFTPRRYGDHRGFFAESYNRLRMAEAGIGIEFVQDNHSLSEAVGTIRGLHFQAPPHTQDKLVRCGRGAFLDVAVDIRRGSPSYGRWVAAELSFENARQMLIPSGFAHGFVTLTPQAEIVYKCSDYYAPETEGAIRWNDPRIGIDWGLPEGTTPVVSDRDAGAPWLSEIDSPFTYEGPLPWEVAR</sequence>
<dbReference type="GO" id="GO:0019305">
    <property type="term" value="P:dTDP-rhamnose biosynthetic process"/>
    <property type="evidence" value="ECO:0007669"/>
    <property type="project" value="UniProtKB-UniRule"/>
</dbReference>
<comment type="catalytic activity">
    <reaction evidence="1 7">
        <text>dTDP-4-dehydro-6-deoxy-alpha-D-glucose = dTDP-4-dehydro-beta-L-rhamnose</text>
        <dbReference type="Rhea" id="RHEA:16969"/>
        <dbReference type="ChEBI" id="CHEBI:57649"/>
        <dbReference type="ChEBI" id="CHEBI:62830"/>
        <dbReference type="EC" id="5.1.3.13"/>
    </reaction>
</comment>
<dbReference type="CDD" id="cd00438">
    <property type="entry name" value="cupin_RmlC"/>
    <property type="match status" value="1"/>
</dbReference>
<organism evidence="8 9">
    <name type="scientific">Limimaricola soesokkakensis</name>
    <dbReference type="NCBI Taxonomy" id="1343159"/>
    <lineage>
        <taxon>Bacteria</taxon>
        <taxon>Pseudomonadati</taxon>
        <taxon>Pseudomonadota</taxon>
        <taxon>Alphaproteobacteria</taxon>
        <taxon>Rhodobacterales</taxon>
        <taxon>Paracoccaceae</taxon>
        <taxon>Limimaricola</taxon>
    </lineage>
</organism>
<dbReference type="AlphaFoldDB" id="A0A1X7A2C4"/>
<evidence type="ECO:0000256" key="6">
    <source>
        <dbReference type="PIRSR" id="PIRSR600888-3"/>
    </source>
</evidence>
<feature type="active site" description="Proton acceptor" evidence="5">
    <location>
        <position position="62"/>
    </location>
</feature>
<dbReference type="InterPro" id="IPR011051">
    <property type="entry name" value="RmlC_Cupin_sf"/>
</dbReference>
<dbReference type="EMBL" id="FWFY01000015">
    <property type="protein sequence ID" value="SLN68653.1"/>
    <property type="molecule type" value="Genomic_DNA"/>
</dbReference>
<dbReference type="NCBIfam" id="TIGR01221">
    <property type="entry name" value="rmlC"/>
    <property type="match status" value="1"/>
</dbReference>
<comment type="pathway">
    <text evidence="7">Carbohydrate biosynthesis; dTDP-L-rhamnose biosynthesis.</text>
</comment>
<evidence type="ECO:0000256" key="4">
    <source>
        <dbReference type="ARBA" id="ARBA00019595"/>
    </source>
</evidence>
<dbReference type="Gene3D" id="2.60.120.10">
    <property type="entry name" value="Jelly Rolls"/>
    <property type="match status" value="1"/>
</dbReference>
<dbReference type="InterPro" id="IPR014710">
    <property type="entry name" value="RmlC-like_jellyroll"/>
</dbReference>